<sequence length="76" mass="7975">MPFPSVGYTPVAVDYNVQISGPMNASVTISTQSFGDPAWEDALPAAVSAFRDSLIATGCDVAVYEVAAGTIERQLH</sequence>
<accession>A0AAE4CUG1</accession>
<dbReference type="AlphaFoldDB" id="A0AAE4CUG1"/>
<evidence type="ECO:0000313" key="1">
    <source>
        <dbReference type="EMBL" id="MDR7323368.1"/>
    </source>
</evidence>
<dbReference type="Proteomes" id="UP001183629">
    <property type="component" value="Unassembled WGS sequence"/>
</dbReference>
<name>A0AAE4CUG1_9ACTN</name>
<reference evidence="1 2" key="1">
    <citation type="submission" date="2023-07" db="EMBL/GenBank/DDBJ databases">
        <title>Sequencing the genomes of 1000 actinobacteria strains.</title>
        <authorList>
            <person name="Klenk H.-P."/>
        </authorList>
    </citation>
    <scope>NUCLEOTIDE SEQUENCE [LARGE SCALE GENOMIC DNA]</scope>
    <source>
        <strain evidence="1 2">DSM 44711</strain>
    </source>
</reference>
<proteinExistence type="predicted"/>
<evidence type="ECO:0000313" key="2">
    <source>
        <dbReference type="Proteomes" id="UP001183629"/>
    </source>
</evidence>
<keyword evidence="2" id="KW-1185">Reference proteome</keyword>
<comment type="caution">
    <text evidence="1">The sequence shown here is derived from an EMBL/GenBank/DDBJ whole genome shotgun (WGS) entry which is preliminary data.</text>
</comment>
<gene>
    <name evidence="1" type="ORF">J2S44_003618</name>
</gene>
<dbReference type="EMBL" id="JAVDYC010000001">
    <property type="protein sequence ID" value="MDR7323368.1"/>
    <property type="molecule type" value="Genomic_DNA"/>
</dbReference>
<organism evidence="1 2">
    <name type="scientific">Catenuloplanes niger</name>
    <dbReference type="NCBI Taxonomy" id="587534"/>
    <lineage>
        <taxon>Bacteria</taxon>
        <taxon>Bacillati</taxon>
        <taxon>Actinomycetota</taxon>
        <taxon>Actinomycetes</taxon>
        <taxon>Micromonosporales</taxon>
        <taxon>Micromonosporaceae</taxon>
        <taxon>Catenuloplanes</taxon>
    </lineage>
</organism>
<protein>
    <submittedName>
        <fullName evidence="1">Uncharacterized protein</fullName>
    </submittedName>
</protein>
<dbReference type="RefSeq" id="WP_310415141.1">
    <property type="nucleotide sequence ID" value="NZ_JAVDYC010000001.1"/>
</dbReference>